<dbReference type="InterPro" id="IPR036477">
    <property type="entry name" value="Formyl_transf_N_sf"/>
</dbReference>
<comment type="similarity">
    <text evidence="5">Belongs to the GART family.</text>
</comment>
<dbReference type="InterPro" id="IPR004607">
    <property type="entry name" value="GART"/>
</dbReference>
<comment type="caution">
    <text evidence="10">The sequence shown here is derived from an EMBL/GenBank/DDBJ whole genome shotgun (WGS) entry which is preliminary data.</text>
</comment>
<evidence type="ECO:0000256" key="6">
    <source>
        <dbReference type="ARBA" id="ARBA00041324"/>
    </source>
</evidence>
<proteinExistence type="inferred from homology"/>
<dbReference type="PROSITE" id="PS00373">
    <property type="entry name" value="GART"/>
    <property type="match status" value="1"/>
</dbReference>
<organism evidence="10 11">
    <name type="scientific">Molorchus minor</name>
    <dbReference type="NCBI Taxonomy" id="1323400"/>
    <lineage>
        <taxon>Eukaryota</taxon>
        <taxon>Metazoa</taxon>
        <taxon>Ecdysozoa</taxon>
        <taxon>Arthropoda</taxon>
        <taxon>Hexapoda</taxon>
        <taxon>Insecta</taxon>
        <taxon>Pterygota</taxon>
        <taxon>Neoptera</taxon>
        <taxon>Endopterygota</taxon>
        <taxon>Coleoptera</taxon>
        <taxon>Polyphaga</taxon>
        <taxon>Cucujiformia</taxon>
        <taxon>Chrysomeloidea</taxon>
        <taxon>Cerambycidae</taxon>
        <taxon>Lamiinae</taxon>
        <taxon>Monochamini</taxon>
        <taxon>Molorchus</taxon>
    </lineage>
</organism>
<protein>
    <recommendedName>
        <fullName evidence="2">phosphoribosylglycinamide formyltransferase 1</fullName>
        <ecNumber evidence="2">2.1.2.2</ecNumber>
    </recommendedName>
    <alternativeName>
        <fullName evidence="7">5'-phosphoribosylglycinamide transformylase</fullName>
    </alternativeName>
    <alternativeName>
        <fullName evidence="6">GAR transformylase</fullName>
    </alternativeName>
</protein>
<keyword evidence="4" id="KW-0658">Purine biosynthesis</keyword>
<dbReference type="EMBL" id="JAPWTJ010000053">
    <property type="protein sequence ID" value="KAJ8983962.1"/>
    <property type="molecule type" value="Genomic_DNA"/>
</dbReference>
<dbReference type="InterPro" id="IPR001555">
    <property type="entry name" value="GART_AS"/>
</dbReference>
<name>A0ABQ9K306_9CUCU</name>
<evidence type="ECO:0000256" key="8">
    <source>
        <dbReference type="ARBA" id="ARBA00047664"/>
    </source>
</evidence>
<reference evidence="10" key="1">
    <citation type="journal article" date="2023" name="Insect Mol. Biol.">
        <title>Genome sequencing provides insights into the evolution of gene families encoding plant cell wall-degrading enzymes in longhorned beetles.</title>
        <authorList>
            <person name="Shin N.R."/>
            <person name="Okamura Y."/>
            <person name="Kirsch R."/>
            <person name="Pauchet Y."/>
        </authorList>
    </citation>
    <scope>NUCLEOTIDE SEQUENCE</scope>
    <source>
        <strain evidence="10">MMC_N1</strain>
    </source>
</reference>
<dbReference type="PANTHER" id="PTHR43369:SF2">
    <property type="entry name" value="PHOSPHORIBOSYLGLYCINAMIDE FORMYLTRANSFERASE"/>
    <property type="match status" value="1"/>
</dbReference>
<dbReference type="Proteomes" id="UP001162164">
    <property type="component" value="Unassembled WGS sequence"/>
</dbReference>
<keyword evidence="11" id="KW-1185">Reference proteome</keyword>
<dbReference type="NCBIfam" id="TIGR00639">
    <property type="entry name" value="PurN"/>
    <property type="match status" value="1"/>
</dbReference>
<dbReference type="InterPro" id="IPR002376">
    <property type="entry name" value="Formyl_transf_N"/>
</dbReference>
<sequence>MEKAMRPFVPDIIEKHSVPKKRVGVLVSGSGTNLQALIDATQDPTRHIGAEIVLVISNKPNVEGLRRAERANIPTKVLVHNKYPNRAEFDRVLHNELVNAGVEIVCLAGFMRILTGEFTAKWKGRLLNVHPALLPLFKGVEAQRQALESGVRVSGCTVHFVEEDVDAGAIIVQESVPIEIGNLVETLVERIKTAEHTAFPRALQLVATGKSDDKVYSTIYEDKTKVFHHLLTSRRTCKRHLYPMANSKMIDETQRFIKQEAVEYTNVAENIEDEPIQRKSVTGVRCSPSKIHTRKSRRNEEIRSGKYRQHCIPYLCFGIKDTDRYREGYIYDFGGTCAATHSTALLNWLSKPKGN</sequence>
<evidence type="ECO:0000313" key="11">
    <source>
        <dbReference type="Proteomes" id="UP001162164"/>
    </source>
</evidence>
<comment type="catalytic activity">
    <reaction evidence="8">
        <text>N(1)-(5-phospho-beta-D-ribosyl)glycinamide + (6R)-10-formyltetrahydrofolate = N(2)-formyl-N(1)-(5-phospho-beta-D-ribosyl)glycinamide + (6S)-5,6,7,8-tetrahydrofolate + H(+)</text>
        <dbReference type="Rhea" id="RHEA:15053"/>
        <dbReference type="ChEBI" id="CHEBI:15378"/>
        <dbReference type="ChEBI" id="CHEBI:57453"/>
        <dbReference type="ChEBI" id="CHEBI:143788"/>
        <dbReference type="ChEBI" id="CHEBI:147286"/>
        <dbReference type="ChEBI" id="CHEBI:195366"/>
        <dbReference type="EC" id="2.1.2.2"/>
    </reaction>
</comment>
<dbReference type="Gene3D" id="3.40.50.170">
    <property type="entry name" value="Formyl transferase, N-terminal domain"/>
    <property type="match status" value="1"/>
</dbReference>
<dbReference type="EC" id="2.1.2.2" evidence="2"/>
<dbReference type="Pfam" id="PF00551">
    <property type="entry name" value="Formyl_trans_N"/>
    <property type="match status" value="1"/>
</dbReference>
<evidence type="ECO:0000256" key="2">
    <source>
        <dbReference type="ARBA" id="ARBA00012254"/>
    </source>
</evidence>
<feature type="domain" description="Formyl transferase N-terminal" evidence="9">
    <location>
        <begin position="21"/>
        <end position="203"/>
    </location>
</feature>
<comment type="pathway">
    <text evidence="1">Purine metabolism; IMP biosynthesis via de novo pathway; N(2)-formyl-N(1)-(5-phospho-D-ribosyl)glycinamide from N(1)-(5-phospho-D-ribosyl)glycinamide (10-formyl THF route): step 1/1.</text>
</comment>
<evidence type="ECO:0000256" key="1">
    <source>
        <dbReference type="ARBA" id="ARBA00005054"/>
    </source>
</evidence>
<evidence type="ECO:0000259" key="9">
    <source>
        <dbReference type="Pfam" id="PF00551"/>
    </source>
</evidence>
<evidence type="ECO:0000256" key="4">
    <source>
        <dbReference type="ARBA" id="ARBA00022755"/>
    </source>
</evidence>
<accession>A0ABQ9K306</accession>
<evidence type="ECO:0000256" key="3">
    <source>
        <dbReference type="ARBA" id="ARBA00022679"/>
    </source>
</evidence>
<dbReference type="SUPFAM" id="SSF53328">
    <property type="entry name" value="Formyltransferase"/>
    <property type="match status" value="1"/>
</dbReference>
<evidence type="ECO:0000256" key="7">
    <source>
        <dbReference type="ARBA" id="ARBA00041682"/>
    </source>
</evidence>
<evidence type="ECO:0000256" key="5">
    <source>
        <dbReference type="ARBA" id="ARBA00038440"/>
    </source>
</evidence>
<gene>
    <name evidence="10" type="ORF">NQ317_008665</name>
</gene>
<dbReference type="PANTHER" id="PTHR43369">
    <property type="entry name" value="PHOSPHORIBOSYLGLYCINAMIDE FORMYLTRANSFERASE"/>
    <property type="match status" value="1"/>
</dbReference>
<evidence type="ECO:0000313" key="10">
    <source>
        <dbReference type="EMBL" id="KAJ8983962.1"/>
    </source>
</evidence>
<dbReference type="HAMAP" id="MF_01930">
    <property type="entry name" value="PurN"/>
    <property type="match status" value="1"/>
</dbReference>
<keyword evidence="3" id="KW-0808">Transferase</keyword>
<dbReference type="CDD" id="cd08645">
    <property type="entry name" value="FMT_core_GART"/>
    <property type="match status" value="1"/>
</dbReference>